<reference evidence="3" key="1">
    <citation type="submission" date="2018-09" db="EMBL/GenBank/DDBJ databases">
        <authorList>
            <person name="Livingstone P.G."/>
            <person name="Whitworth D.E."/>
        </authorList>
    </citation>
    <scope>NUCLEOTIDE SEQUENCE [LARGE SCALE GENOMIC DNA]</scope>
    <source>
        <strain evidence="3">CA051B</strain>
    </source>
</reference>
<dbReference type="SUPFAM" id="SSF69118">
    <property type="entry name" value="AhpD-like"/>
    <property type="match status" value="1"/>
</dbReference>
<dbReference type="InterPro" id="IPR003779">
    <property type="entry name" value="CMD-like"/>
</dbReference>
<dbReference type="AlphaFoldDB" id="A0A3A8PTM7"/>
<feature type="domain" description="Carboxymuconolactone decarboxylase-like" evidence="1">
    <location>
        <begin position="82"/>
        <end position="140"/>
    </location>
</feature>
<evidence type="ECO:0000313" key="2">
    <source>
        <dbReference type="EMBL" id="RKH59797.1"/>
    </source>
</evidence>
<keyword evidence="3" id="KW-1185">Reference proteome</keyword>
<proteinExistence type="predicted"/>
<protein>
    <submittedName>
        <fullName evidence="2">Carboxymuconolactone decarboxylase family protein</fullName>
    </submittedName>
</protein>
<dbReference type="PANTHER" id="PTHR35446:SF3">
    <property type="entry name" value="CMD DOMAIN-CONTAINING PROTEIN"/>
    <property type="match status" value="1"/>
</dbReference>
<dbReference type="Proteomes" id="UP000272888">
    <property type="component" value="Unassembled WGS sequence"/>
</dbReference>
<organism evidence="2 3">
    <name type="scientific">Corallococcus llansteffanensis</name>
    <dbReference type="NCBI Taxonomy" id="2316731"/>
    <lineage>
        <taxon>Bacteria</taxon>
        <taxon>Pseudomonadati</taxon>
        <taxon>Myxococcota</taxon>
        <taxon>Myxococcia</taxon>
        <taxon>Myxococcales</taxon>
        <taxon>Cystobacterineae</taxon>
        <taxon>Myxococcaceae</taxon>
        <taxon>Corallococcus</taxon>
    </lineage>
</organism>
<gene>
    <name evidence="2" type="ORF">D7V93_14250</name>
</gene>
<dbReference type="EMBL" id="RAWB01000127">
    <property type="protein sequence ID" value="RKH59797.1"/>
    <property type="molecule type" value="Genomic_DNA"/>
</dbReference>
<name>A0A3A8PTM7_9BACT</name>
<dbReference type="InterPro" id="IPR004675">
    <property type="entry name" value="AhpD_core"/>
</dbReference>
<dbReference type="InterPro" id="IPR029032">
    <property type="entry name" value="AhpD-like"/>
</dbReference>
<dbReference type="NCBIfam" id="TIGR00778">
    <property type="entry name" value="ahpD_dom"/>
    <property type="match status" value="1"/>
</dbReference>
<evidence type="ECO:0000313" key="3">
    <source>
        <dbReference type="Proteomes" id="UP000272888"/>
    </source>
</evidence>
<accession>A0A3A8PTM7</accession>
<dbReference type="Pfam" id="PF02627">
    <property type="entry name" value="CMD"/>
    <property type="match status" value="1"/>
</dbReference>
<dbReference type="Gene3D" id="1.20.1290.10">
    <property type="entry name" value="AhpD-like"/>
    <property type="match status" value="1"/>
</dbReference>
<comment type="caution">
    <text evidence="2">The sequence shown here is derived from an EMBL/GenBank/DDBJ whole genome shotgun (WGS) entry which is preliminary data.</text>
</comment>
<sequence length="217" mass="22935">MGKKVSGRYRLDKWRRWLHLVSSRYQSACCSTCCPQEHPMTTPTIAPAGPSNTPAASEPTLAALKAKFGSVPKMFSTFAHSPAALDAVAGYFNAMGGAKLSPRTQEAIAIAVAELNHCTYCLSAHTALAKGHGVKADELSGFRTGRSSDPREQAILDLSVAIARTRAADVGPQLAQARKVGLSDAELVEVVAAVAQNVLTNYLNVVAGTEVDFPRVA</sequence>
<dbReference type="PANTHER" id="PTHR35446">
    <property type="entry name" value="SI:CH211-175M2.5"/>
    <property type="match status" value="1"/>
</dbReference>
<dbReference type="GO" id="GO:0051920">
    <property type="term" value="F:peroxiredoxin activity"/>
    <property type="evidence" value="ECO:0007669"/>
    <property type="project" value="InterPro"/>
</dbReference>
<evidence type="ECO:0000259" key="1">
    <source>
        <dbReference type="Pfam" id="PF02627"/>
    </source>
</evidence>